<accession>A0A1Z5S8N0</accession>
<dbReference type="Gene3D" id="1.20.140.40">
    <property type="entry name" value="Invertase/pectin methylesterase inhibitor family protein"/>
    <property type="match status" value="1"/>
</dbReference>
<name>A0A1Z5S8N0_SORBI</name>
<reference evidence="4 5" key="1">
    <citation type="journal article" date="2009" name="Nature">
        <title>The Sorghum bicolor genome and the diversification of grasses.</title>
        <authorList>
            <person name="Paterson A.H."/>
            <person name="Bowers J.E."/>
            <person name="Bruggmann R."/>
            <person name="Dubchak I."/>
            <person name="Grimwood J."/>
            <person name="Gundlach H."/>
            <person name="Haberer G."/>
            <person name="Hellsten U."/>
            <person name="Mitros T."/>
            <person name="Poliakov A."/>
            <person name="Schmutz J."/>
            <person name="Spannagl M."/>
            <person name="Tang H."/>
            <person name="Wang X."/>
            <person name="Wicker T."/>
            <person name="Bharti A.K."/>
            <person name="Chapman J."/>
            <person name="Feltus F.A."/>
            <person name="Gowik U."/>
            <person name="Grigoriev I.V."/>
            <person name="Lyons E."/>
            <person name="Maher C.A."/>
            <person name="Martis M."/>
            <person name="Narechania A."/>
            <person name="Otillar R.P."/>
            <person name="Penning B.W."/>
            <person name="Salamov A.A."/>
            <person name="Wang Y."/>
            <person name="Zhang L."/>
            <person name="Carpita N.C."/>
            <person name="Freeling M."/>
            <person name="Gingle A.R."/>
            <person name="Hash C.T."/>
            <person name="Keller B."/>
            <person name="Klein P."/>
            <person name="Kresovich S."/>
            <person name="McCann M.C."/>
            <person name="Ming R."/>
            <person name="Peterson D.G."/>
            <person name="Mehboob-ur-Rahman"/>
            <person name="Ware D."/>
            <person name="Westhoff P."/>
            <person name="Mayer K.F."/>
            <person name="Messing J."/>
            <person name="Rokhsar D.S."/>
        </authorList>
    </citation>
    <scope>NUCLEOTIDE SEQUENCE [LARGE SCALE GENOMIC DNA]</scope>
    <source>
        <strain evidence="5">cv. BTx623</strain>
    </source>
</reference>
<dbReference type="InterPro" id="IPR006501">
    <property type="entry name" value="Pectinesterase_inhib_dom"/>
</dbReference>
<gene>
    <name evidence="4" type="ORF">SORBI_3001G323801</name>
</gene>
<dbReference type="PANTHER" id="PTHR31080:SF145">
    <property type="entry name" value="PECTINESTERASE INHIBITOR DOMAIN-CONTAINING PROTEIN"/>
    <property type="match status" value="1"/>
</dbReference>
<feature type="domain" description="Pectinesterase inhibitor" evidence="3">
    <location>
        <begin position="57"/>
        <end position="216"/>
    </location>
</feature>
<dbReference type="SMART" id="SM00856">
    <property type="entry name" value="PMEI"/>
    <property type="match status" value="1"/>
</dbReference>
<dbReference type="GO" id="GO:0009505">
    <property type="term" value="C:plant-type cell wall"/>
    <property type="evidence" value="ECO:0000318"/>
    <property type="project" value="GO_Central"/>
</dbReference>
<dbReference type="PANTHER" id="PTHR31080">
    <property type="entry name" value="PECTINESTERASE INHIBITOR-LIKE"/>
    <property type="match status" value="1"/>
</dbReference>
<dbReference type="InParanoid" id="A0A1Z5S8N0"/>
<dbReference type="Pfam" id="PF04043">
    <property type="entry name" value="PMEI"/>
    <property type="match status" value="1"/>
</dbReference>
<dbReference type="InterPro" id="IPR051955">
    <property type="entry name" value="PME_Inhibitor"/>
</dbReference>
<reference evidence="5" key="2">
    <citation type="journal article" date="2018" name="Plant J.">
        <title>The Sorghum bicolor reference genome: improved assembly, gene annotations, a transcriptome atlas, and signatures of genome organization.</title>
        <authorList>
            <person name="McCormick R.F."/>
            <person name="Truong S.K."/>
            <person name="Sreedasyam A."/>
            <person name="Jenkins J."/>
            <person name="Shu S."/>
            <person name="Sims D."/>
            <person name="Kennedy M."/>
            <person name="Amirebrahimi M."/>
            <person name="Weers B.D."/>
            <person name="McKinley B."/>
            <person name="Mattison A."/>
            <person name="Morishige D.T."/>
            <person name="Grimwood J."/>
            <person name="Schmutz J."/>
            <person name="Mullet J.E."/>
        </authorList>
    </citation>
    <scope>NUCLEOTIDE SEQUENCE [LARGE SCALE GENOMIC DNA]</scope>
    <source>
        <strain evidence="5">cv. BTx623</strain>
    </source>
</reference>
<dbReference type="OMA" id="TNEDTCA"/>
<dbReference type="NCBIfam" id="TIGR01614">
    <property type="entry name" value="PME_inhib"/>
    <property type="match status" value="1"/>
</dbReference>
<evidence type="ECO:0000259" key="3">
    <source>
        <dbReference type="SMART" id="SM00856"/>
    </source>
</evidence>
<evidence type="ECO:0000256" key="2">
    <source>
        <dbReference type="SAM" id="SignalP"/>
    </source>
</evidence>
<evidence type="ECO:0000313" key="5">
    <source>
        <dbReference type="Proteomes" id="UP000000768"/>
    </source>
</evidence>
<evidence type="ECO:0000256" key="1">
    <source>
        <dbReference type="ARBA" id="ARBA00022729"/>
    </source>
</evidence>
<keyword evidence="5" id="KW-1185">Reference proteome</keyword>
<dbReference type="EMBL" id="CM000760">
    <property type="protein sequence ID" value="OQU92294.1"/>
    <property type="molecule type" value="Genomic_DNA"/>
</dbReference>
<feature type="signal peptide" evidence="2">
    <location>
        <begin position="1"/>
        <end position="20"/>
    </location>
</feature>
<dbReference type="OrthoDB" id="691801at2759"/>
<dbReference type="InterPro" id="IPR035513">
    <property type="entry name" value="Invertase/methylesterase_inhib"/>
</dbReference>
<dbReference type="KEGG" id="sbi:8063193"/>
<dbReference type="Gramene" id="OQU92294">
    <property type="protein sequence ID" value="OQU92294"/>
    <property type="gene ID" value="SORBI_3001G323801"/>
</dbReference>
<dbReference type="Proteomes" id="UP000000768">
    <property type="component" value="Chromosome 1"/>
</dbReference>
<dbReference type="eggNOG" id="ENOG502QPI3">
    <property type="taxonomic scope" value="Eukaryota"/>
</dbReference>
<feature type="chain" id="PRO_5011117621" description="Pectinesterase inhibitor domain-containing protein" evidence="2">
    <location>
        <begin position="21"/>
        <end position="226"/>
    </location>
</feature>
<keyword evidence="1 2" id="KW-0732">Signal</keyword>
<sequence>MPIVLAFLLVVAAACQPAASASSSAPASSLALPAPAPAPVPDASGHGSRRAAQAEAEAAEFVRASCGRTLYPRLCYAGLAPYAASVRSSHARLALASANLTLAALDALAARIPSPSPGSGSGSGALSDCADAVASAEDQAARAAERLGGVEQAVGGRPELLWRVDDALTWLSAAMTYEDSCADSLGPRKSAPAPVRAELRARVRRAKQFTSISLALVNILVSNPRS</sequence>
<dbReference type="GO" id="GO:0004857">
    <property type="term" value="F:enzyme inhibitor activity"/>
    <property type="evidence" value="ECO:0000318"/>
    <property type="project" value="GO_Central"/>
</dbReference>
<dbReference type="CDD" id="cd15798">
    <property type="entry name" value="PMEI-like_3"/>
    <property type="match status" value="1"/>
</dbReference>
<dbReference type="AlphaFoldDB" id="A0A1Z5S8N0"/>
<protein>
    <recommendedName>
        <fullName evidence="3">Pectinesterase inhibitor domain-containing protein</fullName>
    </recommendedName>
</protein>
<evidence type="ECO:0000313" key="4">
    <source>
        <dbReference type="EMBL" id="OQU92294.1"/>
    </source>
</evidence>
<proteinExistence type="predicted"/>
<dbReference type="SUPFAM" id="SSF101148">
    <property type="entry name" value="Plant invertase/pectin methylesterase inhibitor"/>
    <property type="match status" value="1"/>
</dbReference>
<dbReference type="GO" id="GO:0009827">
    <property type="term" value="P:plant-type cell wall modification"/>
    <property type="evidence" value="ECO:0000318"/>
    <property type="project" value="GO_Central"/>
</dbReference>
<dbReference type="STRING" id="4558.A0A1Z5S8N0"/>
<organism evidence="4 5">
    <name type="scientific">Sorghum bicolor</name>
    <name type="common">Sorghum</name>
    <name type="synonym">Sorghum vulgare</name>
    <dbReference type="NCBI Taxonomy" id="4558"/>
    <lineage>
        <taxon>Eukaryota</taxon>
        <taxon>Viridiplantae</taxon>
        <taxon>Streptophyta</taxon>
        <taxon>Embryophyta</taxon>
        <taxon>Tracheophyta</taxon>
        <taxon>Spermatophyta</taxon>
        <taxon>Magnoliopsida</taxon>
        <taxon>Liliopsida</taxon>
        <taxon>Poales</taxon>
        <taxon>Poaceae</taxon>
        <taxon>PACMAD clade</taxon>
        <taxon>Panicoideae</taxon>
        <taxon>Andropogonodae</taxon>
        <taxon>Andropogoneae</taxon>
        <taxon>Sorghinae</taxon>
        <taxon>Sorghum</taxon>
    </lineage>
</organism>